<evidence type="ECO:0000256" key="5">
    <source>
        <dbReference type="ARBA" id="ARBA00022989"/>
    </source>
</evidence>
<feature type="transmembrane region" description="Helical" evidence="7">
    <location>
        <begin position="142"/>
        <end position="168"/>
    </location>
</feature>
<dbReference type="EMBL" id="VCMV01000035">
    <property type="protein sequence ID" value="KAB0265450.1"/>
    <property type="molecule type" value="Genomic_DNA"/>
</dbReference>
<accession>A0A5N3P6U5</accession>
<keyword evidence="5 7" id="KW-1133">Transmembrane helix</keyword>
<feature type="transmembrane region" description="Helical" evidence="7">
    <location>
        <begin position="34"/>
        <end position="55"/>
    </location>
</feature>
<dbReference type="PANTHER" id="PTHR43386">
    <property type="entry name" value="OLIGOPEPTIDE TRANSPORT SYSTEM PERMEASE PROTEIN APPC"/>
    <property type="match status" value="1"/>
</dbReference>
<dbReference type="Pfam" id="PF12911">
    <property type="entry name" value="OppC_N"/>
    <property type="match status" value="1"/>
</dbReference>
<dbReference type="PROSITE" id="PS50928">
    <property type="entry name" value="ABC_TM1"/>
    <property type="match status" value="1"/>
</dbReference>
<sequence length="298" mass="31912">MSSRTVSETPAGVVARKYFWRGRIARRLMKHRSFVIGAVLCTLVLLVAIFAPLIAPTDPNRMAIRFRFQPPSWDFPLGTDNLGRNLVSRVAYGARLSLMIGLGVVLLNAAFGVLLGALAGYFERLDGFLMRLSDALMAFPSILLAIGIAAALGASATTAVIALAVVYIPRTARILRASVLVVKEQEFVQASQAAGASHGRILFRRILPNCMAPLIVQLSFVFAYAVLSEAVLSFLGLGAPPTTPSWGILISEGRSYIREAPWLTIVPGGAIAVTVLGLNLLGDGLRDVLDPRVKMDGA</sequence>
<feature type="transmembrane region" description="Helical" evidence="7">
    <location>
        <begin position="214"/>
        <end position="240"/>
    </location>
</feature>
<keyword evidence="4 7" id="KW-0812">Transmembrane</keyword>
<comment type="similarity">
    <text evidence="7">Belongs to the binding-protein-dependent transport system permease family.</text>
</comment>
<keyword evidence="10" id="KW-1185">Reference proteome</keyword>
<comment type="caution">
    <text evidence="9">The sequence shown here is derived from an EMBL/GenBank/DDBJ whole genome shotgun (WGS) entry which is preliminary data.</text>
</comment>
<keyword evidence="3" id="KW-1003">Cell membrane</keyword>
<dbReference type="InterPro" id="IPR050366">
    <property type="entry name" value="BP-dependent_transpt_permease"/>
</dbReference>
<evidence type="ECO:0000259" key="8">
    <source>
        <dbReference type="PROSITE" id="PS50928"/>
    </source>
</evidence>
<dbReference type="OrthoDB" id="9805884at2"/>
<reference evidence="9 10" key="1">
    <citation type="journal article" date="2019" name="Microorganisms">
        <title>Genome Insights into the Novel Species Microvirga brassicacearum, a Rapeseed Endophyte with Biotechnological Potential.</title>
        <authorList>
            <person name="Jimenez-Gomez A."/>
            <person name="Saati-Santamaria Z."/>
            <person name="Igual J.M."/>
            <person name="Rivas R."/>
            <person name="Mateos P.F."/>
            <person name="Garcia-Fraile P."/>
        </authorList>
    </citation>
    <scope>NUCLEOTIDE SEQUENCE [LARGE SCALE GENOMIC DNA]</scope>
    <source>
        <strain evidence="9 10">CDVBN77</strain>
    </source>
</reference>
<feature type="transmembrane region" description="Helical" evidence="7">
    <location>
        <begin position="260"/>
        <end position="282"/>
    </location>
</feature>
<evidence type="ECO:0000313" key="10">
    <source>
        <dbReference type="Proteomes" id="UP000325684"/>
    </source>
</evidence>
<evidence type="ECO:0000256" key="1">
    <source>
        <dbReference type="ARBA" id="ARBA00004651"/>
    </source>
</evidence>
<keyword evidence="2 7" id="KW-0813">Transport</keyword>
<dbReference type="GO" id="GO:0055085">
    <property type="term" value="P:transmembrane transport"/>
    <property type="evidence" value="ECO:0007669"/>
    <property type="project" value="InterPro"/>
</dbReference>
<dbReference type="GO" id="GO:0005886">
    <property type="term" value="C:plasma membrane"/>
    <property type="evidence" value="ECO:0007669"/>
    <property type="project" value="UniProtKB-SubCell"/>
</dbReference>
<dbReference type="Pfam" id="PF00528">
    <property type="entry name" value="BPD_transp_1"/>
    <property type="match status" value="1"/>
</dbReference>
<dbReference type="Proteomes" id="UP000325684">
    <property type="component" value="Unassembled WGS sequence"/>
</dbReference>
<gene>
    <name evidence="9" type="ORF">FEZ63_18425</name>
</gene>
<dbReference type="SUPFAM" id="SSF161098">
    <property type="entry name" value="MetI-like"/>
    <property type="match status" value="1"/>
</dbReference>
<proteinExistence type="inferred from homology"/>
<comment type="subcellular location">
    <subcellularLocation>
        <location evidence="1 7">Cell membrane</location>
        <topology evidence="1 7">Multi-pass membrane protein</topology>
    </subcellularLocation>
</comment>
<keyword evidence="6 7" id="KW-0472">Membrane</keyword>
<evidence type="ECO:0000256" key="4">
    <source>
        <dbReference type="ARBA" id="ARBA00022692"/>
    </source>
</evidence>
<organism evidence="9 10">
    <name type="scientific">Microvirga brassicacearum</name>
    <dbReference type="NCBI Taxonomy" id="2580413"/>
    <lineage>
        <taxon>Bacteria</taxon>
        <taxon>Pseudomonadati</taxon>
        <taxon>Pseudomonadota</taxon>
        <taxon>Alphaproteobacteria</taxon>
        <taxon>Hyphomicrobiales</taxon>
        <taxon>Methylobacteriaceae</taxon>
        <taxon>Microvirga</taxon>
    </lineage>
</organism>
<dbReference type="InterPro" id="IPR000515">
    <property type="entry name" value="MetI-like"/>
</dbReference>
<dbReference type="InterPro" id="IPR025966">
    <property type="entry name" value="OppC_N"/>
</dbReference>
<dbReference type="RefSeq" id="WP_150947199.1">
    <property type="nucleotide sequence ID" value="NZ_VCMV01000035.1"/>
</dbReference>
<evidence type="ECO:0000256" key="2">
    <source>
        <dbReference type="ARBA" id="ARBA00022448"/>
    </source>
</evidence>
<dbReference type="AlphaFoldDB" id="A0A5N3P6U5"/>
<evidence type="ECO:0000256" key="3">
    <source>
        <dbReference type="ARBA" id="ARBA00022475"/>
    </source>
</evidence>
<feature type="transmembrane region" description="Helical" evidence="7">
    <location>
        <begin position="98"/>
        <end position="122"/>
    </location>
</feature>
<name>A0A5N3P6U5_9HYPH</name>
<evidence type="ECO:0000256" key="6">
    <source>
        <dbReference type="ARBA" id="ARBA00023136"/>
    </source>
</evidence>
<dbReference type="InterPro" id="IPR035906">
    <property type="entry name" value="MetI-like_sf"/>
</dbReference>
<dbReference type="Gene3D" id="1.10.3720.10">
    <property type="entry name" value="MetI-like"/>
    <property type="match status" value="1"/>
</dbReference>
<evidence type="ECO:0000256" key="7">
    <source>
        <dbReference type="RuleBase" id="RU363032"/>
    </source>
</evidence>
<feature type="domain" description="ABC transmembrane type-1" evidence="8">
    <location>
        <begin position="94"/>
        <end position="282"/>
    </location>
</feature>
<protein>
    <submittedName>
        <fullName evidence="9">ABC transporter permease</fullName>
    </submittedName>
</protein>
<evidence type="ECO:0000313" key="9">
    <source>
        <dbReference type="EMBL" id="KAB0265450.1"/>
    </source>
</evidence>
<dbReference type="CDD" id="cd06261">
    <property type="entry name" value="TM_PBP2"/>
    <property type="match status" value="1"/>
</dbReference>
<dbReference type="PANTHER" id="PTHR43386:SF25">
    <property type="entry name" value="PEPTIDE ABC TRANSPORTER PERMEASE PROTEIN"/>
    <property type="match status" value="1"/>
</dbReference>